<dbReference type="Pfam" id="PF09342">
    <property type="entry name" value="DUF1986"/>
    <property type="match status" value="1"/>
</dbReference>
<feature type="region of interest" description="Disordered" evidence="9">
    <location>
        <begin position="2095"/>
        <end position="2139"/>
    </location>
</feature>
<feature type="region of interest" description="Disordered" evidence="9">
    <location>
        <begin position="711"/>
        <end position="785"/>
    </location>
</feature>
<evidence type="ECO:0000259" key="11">
    <source>
        <dbReference type="PROSITE" id="PS50240"/>
    </source>
</evidence>
<feature type="compositionally biased region" description="Polar residues" evidence="9">
    <location>
        <begin position="2127"/>
        <end position="2138"/>
    </location>
</feature>
<dbReference type="InterPro" id="IPR002172">
    <property type="entry name" value="LDrepeatLR_classA_rpt"/>
</dbReference>
<feature type="transmembrane region" description="Helical" evidence="10">
    <location>
        <begin position="189"/>
        <end position="211"/>
    </location>
</feature>
<feature type="domain" description="Peptidase S1" evidence="11">
    <location>
        <begin position="1756"/>
        <end position="2165"/>
    </location>
</feature>
<feature type="domain" description="Peptidase S1" evidence="11">
    <location>
        <begin position="2799"/>
        <end position="3153"/>
    </location>
</feature>
<dbReference type="PANTHER" id="PTHR24270:SF62">
    <property type="entry name" value="LOW-DENSITY LIPOPROTEIN RECEPTOR-RELATED PROTEIN 2"/>
    <property type="match status" value="1"/>
</dbReference>
<dbReference type="PROSITE" id="PS01209">
    <property type="entry name" value="LDLRA_1"/>
    <property type="match status" value="2"/>
</dbReference>
<dbReference type="Pfam" id="PF00089">
    <property type="entry name" value="Trypsin"/>
    <property type="match status" value="1"/>
</dbReference>
<evidence type="ECO:0000256" key="8">
    <source>
        <dbReference type="PROSITE-ProRule" id="PRU00124"/>
    </source>
</evidence>
<feature type="region of interest" description="Disordered" evidence="9">
    <location>
        <begin position="1034"/>
        <end position="1096"/>
    </location>
</feature>
<feature type="disulfide bond" evidence="8">
    <location>
        <begin position="2597"/>
        <end position="2612"/>
    </location>
</feature>
<dbReference type="PRINTS" id="PR00261">
    <property type="entry name" value="LDLRECEPTOR"/>
</dbReference>
<evidence type="ECO:0000256" key="6">
    <source>
        <dbReference type="ARBA" id="ARBA00023136"/>
    </source>
</evidence>
<feature type="disulfide bond" evidence="8">
    <location>
        <begin position="1417"/>
        <end position="1432"/>
    </location>
</feature>
<dbReference type="GO" id="GO:0012505">
    <property type="term" value="C:endomembrane system"/>
    <property type="evidence" value="ECO:0007669"/>
    <property type="project" value="UniProtKB-SubCell"/>
</dbReference>
<dbReference type="SUPFAM" id="SSF50494">
    <property type="entry name" value="Trypsin-like serine proteases"/>
    <property type="match status" value="2"/>
</dbReference>
<feature type="disulfide bond" evidence="8">
    <location>
        <begin position="2078"/>
        <end position="2093"/>
    </location>
</feature>
<dbReference type="InterPro" id="IPR050685">
    <property type="entry name" value="LDLR"/>
</dbReference>
<dbReference type="InterPro" id="IPR015420">
    <property type="entry name" value="Peptidase_S1A_nudel"/>
</dbReference>
<protein>
    <recommendedName>
        <fullName evidence="11">Peptidase S1 domain-containing protein</fullName>
    </recommendedName>
</protein>
<evidence type="ECO:0000256" key="1">
    <source>
        <dbReference type="ARBA" id="ARBA00004167"/>
    </source>
</evidence>
<reference evidence="12" key="1">
    <citation type="submission" date="2020-11" db="EMBL/GenBank/DDBJ databases">
        <authorList>
            <person name="Tran Van P."/>
        </authorList>
    </citation>
    <scope>NUCLEOTIDE SEQUENCE</scope>
</reference>
<keyword evidence="5 10" id="KW-1133">Transmembrane helix</keyword>
<dbReference type="InterPro" id="IPR023415">
    <property type="entry name" value="LDLR_class-A_CS"/>
</dbReference>
<dbReference type="EMBL" id="OE841132">
    <property type="protein sequence ID" value="CAD7594311.1"/>
    <property type="molecule type" value="Genomic_DNA"/>
</dbReference>
<feature type="compositionally biased region" description="Polar residues" evidence="9">
    <location>
        <begin position="608"/>
        <end position="643"/>
    </location>
</feature>
<dbReference type="PANTHER" id="PTHR24270">
    <property type="entry name" value="LOW-DENSITY LIPOPROTEIN RECEPTOR-RELATED"/>
    <property type="match status" value="1"/>
</dbReference>
<feature type="compositionally biased region" description="Polar residues" evidence="9">
    <location>
        <begin position="717"/>
        <end position="785"/>
    </location>
</feature>
<feature type="compositionally biased region" description="Basic and acidic residues" evidence="9">
    <location>
        <begin position="1899"/>
        <end position="1989"/>
    </location>
</feature>
<feature type="region of interest" description="Disordered" evidence="9">
    <location>
        <begin position="801"/>
        <end position="841"/>
    </location>
</feature>
<sequence length="3332" mass="363691">MRSAILTKKCSSIHLYVGYKLVLKDNNALITPPAKKSVAWGNHEIHCNTRDFFWYIIKHKNSDKPYRRTLRARYGSWAAALWEPLLQFTYQKPPSLIAYTLQLSYMQTSLPCFVPLWCRKMASHQTASRVKEGDVSDTSNHRALWSTLPTQQARQPRRVHWRYQSPVSVTNTHTRSRLCRCYQPNRRPVLFLVLLLLGGASLAVLIATIAINATRQKTTPSGQDEIPPTSELEHLSVHSGLNDSSANIFPDTRRNVALFTADRNLKAVDRDLGHSLRDNTVQTKLDTVSKNRRRRYVTKLHLVETLQSKTDSDKLNISPSFEVDTLSQDFVRKIRSEEKILTDKTPAGTVLQNVLSRSVKNHKQNKYNNLNIPNRILDFRLDNASMLKSDEQSPGGKIANSSIGSMTLLVDQIRQTVTRLRSVLVTVQGQIEQLEQIENDLRSISSILLSYNGMNKTRNKRSHSKHFLKHIQKRIDKLRTEVDQLKYDVFSLVLPENSSRGDALKCPRIPDESSKGQNKSFITNGTTSIHEETQVDSVEDAAQRMRAFVLRTNALNKLNASLTSSEERLSTNTNFTLPHATNSTENNFLSLIPTTNSEADQTFSTTEVPDINATPSENDITHNQTNNSSTSEDTNISSPSNGNVELDPGIASETNESTLTPEQTNNATILSTGINGSAPLDKETILPISFERSTITSISDQTINNFSSVSETRKYDSGTSYSTTSLAGRSSSTIKDTSESTLSPGRFPSSSQIDRNAEHTGQSLTTSESTNGSSANTNGTFSLHNNTHLTETNLIRNSAISPQKINSSDSNEINITSMNVSGRDDSSSMAEPNNSTKPKLRGDHIEADFSLLSEENVPLIEDGKDDRSDSLEALNRINLRLFNSSGNQGGPKVPFFGSGDGALPFDLLETGFTTTSKSSDKTKTTSTAVTLVALPNGTVDSKDRPVISFPTSTLTNRTTFITSTNQSTTSTESTTLITNRNQISTSTEVSWTTKDEDLVTDQDYDELEGSSDELSVNANTPSNHKGFNIIDFPLEPVSSVTPSDEGTGVSTTSESDINSTVNVRAENDISETSATIDSSHLGTSPSPGKGPNGLETTVETTVNTEVISKSLLGSITVEIATSAAITLQATTKQMKEASSLNSTDEGTNNITFGSLVFGNEDKPGRMSNLANSTSEIHGEIVPHTETETEPITTEMLIDSKDDGKTIDGLNDDEDGQVCGASEESGNDRSDVGERIVSNDFLQQQKPTTNPLQSHLNSQGQLEVGVVENSKTSQQLVLKPNLLFPPIISLCPFYLYGPTNPAQLFPYYLPTLQFPTVPGTAGGSRQDTSVQGDLIHHTVAGEDSELRGAPGQMSNGSGSPQTDYHGQQTGDISQVPVSRYLERAVQLAVMTLLLPDDCPPGQVACSGDTRCVTESQWCDGEVHCVDASDEKSCSCQERVDSSRLCDGYFDCPQGEDEIGCFGGSTDDLIQLFTVSVRDVSCVEGCSEVSFSCGDSSHHRGDLLVSYSSGLLHHNWQGVWYPVCSFEMVWATAACDSEVGRRDSTRDHLQLHPLPEPHAGLFIVPQPNGQATFLHNCNGYTSHVTCAPVPCGTRLLDSRDLRRGEMDDDVTRLKKRFRRTRDTVSLHALGINNVDSDNNVDGLDNAVDLDNNVDGLDNNVDSLDNAVDLDNNVDGLDNGVGLNNNADGLNNNVDGLNNNVDLDNNVDGLDSKVDGLDNNILVMENLESTAVAVDVPGNMVAISSPRVREMSDRTEERVVGGQASQPGAWPWIVALYKDGSFHCGGVILNPSWVMTAAHCVDEFEHHYYEVRAGMLRRLSFAPSEQLRAVSGVSAHSKYDRTVMKNDLALLRLRDSLRLNRWVRQICLPRVSPRPFTVCTAVGWGATQEHGLDRKYHRGVGDTKEHGLDRKYHRGVGDTKEHGPDCKYHRGVGDTKEHGPDCKYHRGVGDTKEHGPDPKYHRGVGDTKEHGPDPKYHRGVGDTKEHGLDRKYPRGWGTPRSTARTAKPTVLMRCSSCELACVSADHMREVELPILSECKHKEDSEGHEICEYQESSKRPRSKCPGMHCPPSQRCIPQHKICDGVVDCLGAEDELNCRPKSKASEGNQTSRKCQKGRKKVSGPTSPLDAPSRSTNHSATLSENGLHGSRANVFEEVIEDARDIINNISSELNLRLPNATNIISTNNISTQNQTGSTNRPSSVIVSNNNSVPEVTLVKNGSVLQTNMTSSPASGAVVTTLSTLSNIQGDMTSSEELLLVTTATTPKTSELGSTVRELGDVIGSTRSFTETNQDSLTTSFISPTFLTSSTTEESLNITGPPVGKPDTLETDASVDKVIGSSNKPEIMTATEDMMSTTQNILVKPQNVSTLINQSNKTIDQIDVDNRVLPAIDSFITGVSNTTVTPSLATEATVTTVIPSLATEATVTTVIPSLATEATVTTSLASEIPTIILTTTSTTDKTPPVSNEATEFVLTSVSGMSQSIGTTSVDDFEQTTKTSDIITLKVSHNFTPDSTSQELSLSESSTVPEASSVVTANANNVKLQTTEQTWASAPDSGSEVGTTAVAMTLPLPATRAPTQVSPGVAREVYSCTRIHQNIPADRRCDRALDCEDGSDEVNCTCREYLLYTHPHVLCDGNIDCADRTDELDCMPCLPAEYHCPASGQCIPLTRRCDMNIDCRLEEDEADCCELYLSIYRDQGSEFSVVVALTDGSTVLLGLDARPQLFSEGVISYSLLGEWHPLCDDGKKEYSRMAADICGLLDFSGYEGFREVQAQVDPLQEVSDWGPVNKRSSRGHPGFQTCPGLYVKCASQLSTQNRWPWHAALYVGGVYKCSAALIDTRWLLASSYCVQDSDVYRDYVTAQLGVPLPELGVLTLWEQLIRVDEAKPVLQTEVVLLHLERAAALNRHVWPLVLLQEHSAPQSSYECVALGQDSNNAVVPLRLKPVLSFVEPGEIYFQGLEQTEACTDSTNTFPWSGVVACRQKKGWYPAGVYYQPDGLCGFKYDTHAVSVVDILPHIRATMGQWGFAPASRDTGLQTLVPTMDEGSSPVRAPFCDTVQCLLGPCLNSSALCDGVPHCRDSMDESPSVCTRRKRECLQEPNDPSCVCRAGQLRCRNRRCVDKSSFCDGVDDCGDASDEPTTCDCSDYLKLAAPRLICDGKWNCLNKMDEKGCGCHDNTFQCPNTSVCVAREFVCDNEKDCPGGEDEMACVALSNPTGDINGGTIVMQSSGVWHTYCSPHLSPDHLDTFCHTLGFERATTLTPIPHKGQVQTVLVPKQDPFTSVRVNNRTTLTLRGTDRSLVVAREDTSGSCVPLRVRATEESRLFNPSWTATGPNNQNGG</sequence>
<dbReference type="SMART" id="SM00192">
    <property type="entry name" value="LDLa"/>
    <property type="match status" value="8"/>
</dbReference>
<evidence type="ECO:0000256" key="10">
    <source>
        <dbReference type="SAM" id="Phobius"/>
    </source>
</evidence>
<feature type="disulfide bond" evidence="8">
    <location>
        <begin position="2665"/>
        <end position="2680"/>
    </location>
</feature>
<dbReference type="FunFam" id="2.40.10.10:FF:000068">
    <property type="entry name" value="transmembrane protease serine 2"/>
    <property type="match status" value="1"/>
</dbReference>
<dbReference type="GO" id="GO:0006508">
    <property type="term" value="P:proteolysis"/>
    <property type="evidence" value="ECO:0007669"/>
    <property type="project" value="InterPro"/>
</dbReference>
<dbReference type="GO" id="GO:0016192">
    <property type="term" value="P:vesicle-mediated transport"/>
    <property type="evidence" value="ECO:0007669"/>
    <property type="project" value="UniProtKB-ARBA"/>
</dbReference>
<dbReference type="PROSITE" id="PS50240">
    <property type="entry name" value="TRYPSIN_DOM"/>
    <property type="match status" value="2"/>
</dbReference>
<keyword evidence="4" id="KW-0677">Repeat</keyword>
<feature type="disulfide bond" evidence="8">
    <location>
        <begin position="3099"/>
        <end position="3111"/>
    </location>
</feature>
<dbReference type="InterPro" id="IPR036055">
    <property type="entry name" value="LDL_receptor-like_sf"/>
</dbReference>
<gene>
    <name evidence="12" type="ORF">TGEB3V08_LOCUS5624</name>
</gene>
<feature type="compositionally biased region" description="Polar residues" evidence="9">
    <location>
        <begin position="1038"/>
        <end position="1062"/>
    </location>
</feature>
<dbReference type="InterPro" id="IPR018114">
    <property type="entry name" value="TRYPSIN_HIS"/>
</dbReference>
<feature type="disulfide bond" evidence="8">
    <location>
        <begin position="3052"/>
        <end position="3070"/>
    </location>
</feature>
<feature type="region of interest" description="Disordered" evidence="9">
    <location>
        <begin position="501"/>
        <end position="528"/>
    </location>
</feature>
<evidence type="ECO:0000256" key="2">
    <source>
        <dbReference type="ARBA" id="ARBA00004308"/>
    </source>
</evidence>
<dbReference type="InterPro" id="IPR043504">
    <property type="entry name" value="Peptidase_S1_PA_chymotrypsin"/>
</dbReference>
<dbReference type="Gene3D" id="4.10.400.10">
    <property type="entry name" value="Low-density Lipoprotein Receptor"/>
    <property type="match status" value="7"/>
</dbReference>
<dbReference type="CDD" id="cd00112">
    <property type="entry name" value="LDLa"/>
    <property type="match status" value="6"/>
</dbReference>
<evidence type="ECO:0000256" key="4">
    <source>
        <dbReference type="ARBA" id="ARBA00022737"/>
    </source>
</evidence>
<feature type="compositionally biased region" description="Polar residues" evidence="9">
    <location>
        <begin position="1070"/>
        <end position="1086"/>
    </location>
</feature>
<dbReference type="InterPro" id="IPR001254">
    <property type="entry name" value="Trypsin_dom"/>
</dbReference>
<feature type="compositionally biased region" description="Polar residues" evidence="9">
    <location>
        <begin position="652"/>
        <end position="675"/>
    </location>
</feature>
<organism evidence="12">
    <name type="scientific">Timema genevievae</name>
    <name type="common">Walking stick</name>
    <dbReference type="NCBI Taxonomy" id="629358"/>
    <lineage>
        <taxon>Eukaryota</taxon>
        <taxon>Metazoa</taxon>
        <taxon>Ecdysozoa</taxon>
        <taxon>Arthropoda</taxon>
        <taxon>Hexapoda</taxon>
        <taxon>Insecta</taxon>
        <taxon>Pterygota</taxon>
        <taxon>Neoptera</taxon>
        <taxon>Polyneoptera</taxon>
        <taxon>Phasmatodea</taxon>
        <taxon>Timematodea</taxon>
        <taxon>Timematoidea</taxon>
        <taxon>Timematidae</taxon>
        <taxon>Timema</taxon>
    </lineage>
</organism>
<dbReference type="SUPFAM" id="SSF57424">
    <property type="entry name" value="LDL receptor-like module"/>
    <property type="match status" value="6"/>
</dbReference>
<dbReference type="GO" id="GO:0005886">
    <property type="term" value="C:plasma membrane"/>
    <property type="evidence" value="ECO:0007669"/>
    <property type="project" value="TreeGrafter"/>
</dbReference>
<keyword evidence="3 10" id="KW-0812">Transmembrane</keyword>
<name>A0A7R9JZD5_TIMGE</name>
<keyword evidence="7 8" id="KW-1015">Disulfide bond</keyword>
<evidence type="ECO:0000313" key="12">
    <source>
        <dbReference type="EMBL" id="CAD7594311.1"/>
    </source>
</evidence>
<feature type="compositionally biased region" description="Polar residues" evidence="9">
    <location>
        <begin position="1351"/>
        <end position="1368"/>
    </location>
</feature>
<feature type="region of interest" description="Disordered" evidence="9">
    <location>
        <begin position="608"/>
        <end position="680"/>
    </location>
</feature>
<feature type="compositionally biased region" description="Basic and acidic residues" evidence="9">
    <location>
        <begin position="502"/>
        <end position="514"/>
    </location>
</feature>
<comment type="caution">
    <text evidence="8">Lacks conserved residue(s) required for the propagation of feature annotation.</text>
</comment>
<dbReference type="PROSITE" id="PS00134">
    <property type="entry name" value="TRYPSIN_HIS"/>
    <property type="match status" value="1"/>
</dbReference>
<feature type="region of interest" description="Disordered" evidence="9">
    <location>
        <begin position="1201"/>
        <end position="1230"/>
    </location>
</feature>
<feature type="compositionally biased region" description="Polar residues" evidence="9">
    <location>
        <begin position="515"/>
        <end position="528"/>
    </location>
</feature>
<dbReference type="InterPro" id="IPR009003">
    <property type="entry name" value="Peptidase_S1_PA"/>
</dbReference>
<feature type="compositionally biased region" description="Polar residues" evidence="9">
    <location>
        <begin position="827"/>
        <end position="837"/>
    </location>
</feature>
<proteinExistence type="predicted"/>
<dbReference type="GO" id="GO:0004252">
    <property type="term" value="F:serine-type endopeptidase activity"/>
    <property type="evidence" value="ECO:0007669"/>
    <property type="project" value="InterPro"/>
</dbReference>
<comment type="subcellular location">
    <subcellularLocation>
        <location evidence="2">Endomembrane system</location>
    </subcellularLocation>
    <subcellularLocation>
        <location evidence="1">Membrane</location>
        <topology evidence="1">Single-pass membrane protein</topology>
    </subcellularLocation>
</comment>
<feature type="compositionally biased region" description="Polar residues" evidence="9">
    <location>
        <begin position="801"/>
        <end position="820"/>
    </location>
</feature>
<evidence type="ECO:0000256" key="9">
    <source>
        <dbReference type="SAM" id="MobiDB-lite"/>
    </source>
</evidence>
<feature type="disulfide bond" evidence="8">
    <location>
        <begin position="3186"/>
        <end position="3201"/>
    </location>
</feature>
<evidence type="ECO:0000256" key="3">
    <source>
        <dbReference type="ARBA" id="ARBA00022692"/>
    </source>
</evidence>
<feature type="region of interest" description="Disordered" evidence="9">
    <location>
        <begin position="1899"/>
        <end position="2001"/>
    </location>
</feature>
<feature type="disulfide bond" evidence="8">
    <location>
        <begin position="3106"/>
        <end position="3124"/>
    </location>
</feature>
<feature type="region of interest" description="Disordered" evidence="9">
    <location>
        <begin position="1341"/>
        <end position="1368"/>
    </location>
</feature>
<evidence type="ECO:0000256" key="5">
    <source>
        <dbReference type="ARBA" id="ARBA00022989"/>
    </source>
</evidence>
<accession>A0A7R9JZD5</accession>
<dbReference type="Pfam" id="PF00057">
    <property type="entry name" value="Ldl_recept_a"/>
    <property type="match status" value="3"/>
</dbReference>
<dbReference type="SMART" id="SM00020">
    <property type="entry name" value="Tryp_SPc"/>
    <property type="match status" value="1"/>
</dbReference>
<dbReference type="PROSITE" id="PS50068">
    <property type="entry name" value="LDLRA_2"/>
    <property type="match status" value="7"/>
</dbReference>
<keyword evidence="6 10" id="KW-0472">Membrane</keyword>
<evidence type="ECO:0000256" key="7">
    <source>
        <dbReference type="ARBA" id="ARBA00023157"/>
    </source>
</evidence>
<dbReference type="Gene3D" id="2.40.10.10">
    <property type="entry name" value="Trypsin-like serine proteases"/>
    <property type="match status" value="3"/>
</dbReference>